<name>A0A850NSP5_9PROT</name>
<evidence type="ECO:0000313" key="2">
    <source>
        <dbReference type="EMBL" id="NVN31329.1"/>
    </source>
</evidence>
<dbReference type="InterPro" id="IPR037481">
    <property type="entry name" value="LacX"/>
</dbReference>
<protein>
    <submittedName>
        <fullName evidence="2">Aldose 1-epimerase family protein</fullName>
    </submittedName>
    <submittedName>
        <fullName evidence="1">Galactose mutarotase-like enzyme</fullName>
    </submittedName>
</protein>
<dbReference type="AlphaFoldDB" id="A0A850NSP5"/>
<dbReference type="RefSeq" id="WP_176625577.1">
    <property type="nucleotide sequence ID" value="NZ_JABXXQ010000344.1"/>
</dbReference>
<dbReference type="EMBL" id="JACHXV010000004">
    <property type="protein sequence ID" value="MBB3173549.1"/>
    <property type="molecule type" value="Genomic_DNA"/>
</dbReference>
<evidence type="ECO:0000313" key="3">
    <source>
        <dbReference type="Proteomes" id="UP000557688"/>
    </source>
</evidence>
<dbReference type="Gene3D" id="2.70.98.10">
    <property type="match status" value="1"/>
</dbReference>
<gene>
    <name evidence="1" type="ORF">FHR90_001372</name>
    <name evidence="2" type="ORF">HUK83_13425</name>
</gene>
<dbReference type="Proteomes" id="UP000565205">
    <property type="component" value="Unassembled WGS sequence"/>
</dbReference>
<dbReference type="EMBL" id="JABXXQ010000344">
    <property type="protein sequence ID" value="NVN31329.1"/>
    <property type="molecule type" value="Genomic_DNA"/>
</dbReference>
<evidence type="ECO:0000313" key="1">
    <source>
        <dbReference type="EMBL" id="MBB3173549.1"/>
    </source>
</evidence>
<accession>A0A850NSP5</accession>
<comment type="caution">
    <text evidence="2">The sequence shown here is derived from an EMBL/GenBank/DDBJ whole genome shotgun (WGS) entry which is preliminary data.</text>
</comment>
<dbReference type="GO" id="GO:0005975">
    <property type="term" value="P:carbohydrate metabolic process"/>
    <property type="evidence" value="ECO:0007669"/>
    <property type="project" value="InterPro"/>
</dbReference>
<sequence>MSDPDHVQISAPGGLSATIAAEGAELVRLTAPDGSELLWDGGAAWARHAPVLFPIVGRLAGDTLRHDGRSTRLTQHGFARDRRFTLIERAADRCTFRLTDDEASRAIYPFAFALDIAYAIDGLTLSVSMTAINPEAAGTDLLASLGAHPAFVWPLVPGTPKTDHRLVFEHPEPAPVRRVAGGLLTPTAHPSPIEGAILPLDEALFDDDALILPGPASTSVRYEGGGRALVFAWRGADTLGLWSKRGGGFLCIEPWRGHASPEGFDGEFRDKPGVVAIPPGGRLELGWQVRLVA</sequence>
<dbReference type="GO" id="GO:0030246">
    <property type="term" value="F:carbohydrate binding"/>
    <property type="evidence" value="ECO:0007669"/>
    <property type="project" value="InterPro"/>
</dbReference>
<dbReference type="SUPFAM" id="SSF74650">
    <property type="entry name" value="Galactose mutarotase-like"/>
    <property type="match status" value="1"/>
</dbReference>
<dbReference type="InterPro" id="IPR008183">
    <property type="entry name" value="Aldose_1/G6P_1-epimerase"/>
</dbReference>
<dbReference type="Pfam" id="PF01263">
    <property type="entry name" value="Aldose_epim"/>
    <property type="match status" value="1"/>
</dbReference>
<dbReference type="CDD" id="cd09024">
    <property type="entry name" value="Aldose_epim_lacX"/>
    <property type="match status" value="1"/>
</dbReference>
<dbReference type="InterPro" id="IPR014718">
    <property type="entry name" value="GH-type_carb-bd"/>
</dbReference>
<evidence type="ECO:0000313" key="4">
    <source>
        <dbReference type="Proteomes" id="UP000565205"/>
    </source>
</evidence>
<dbReference type="GO" id="GO:0016853">
    <property type="term" value="F:isomerase activity"/>
    <property type="evidence" value="ECO:0007669"/>
    <property type="project" value="InterPro"/>
</dbReference>
<keyword evidence="3" id="KW-1185">Reference proteome</keyword>
<dbReference type="Proteomes" id="UP000557688">
    <property type="component" value="Unassembled WGS sequence"/>
</dbReference>
<reference evidence="2 4" key="1">
    <citation type="submission" date="2020-06" db="EMBL/GenBank/DDBJ databases">
        <title>Description of novel acetic acid bacteria.</title>
        <authorList>
            <person name="Sombolestani A."/>
        </authorList>
    </citation>
    <scope>NUCLEOTIDE SEQUENCE [LARGE SCALE GENOMIC DNA]</scope>
    <source>
        <strain evidence="2 4">LMG 26838</strain>
    </source>
</reference>
<reference evidence="1 3" key="2">
    <citation type="submission" date="2020-08" db="EMBL/GenBank/DDBJ databases">
        <title>Genomic Encyclopedia of Type Strains, Phase III (KMG-III): the genomes of soil and plant-associated and newly described type strains.</title>
        <authorList>
            <person name="Whitman W."/>
        </authorList>
    </citation>
    <scope>NUCLEOTIDE SEQUENCE [LARGE SCALE GENOMIC DNA]</scope>
    <source>
        <strain evidence="1 3">CECT 8088</strain>
    </source>
</reference>
<organism evidence="2 4">
    <name type="scientific">Endobacter medicaginis</name>
    <dbReference type="NCBI Taxonomy" id="1181271"/>
    <lineage>
        <taxon>Bacteria</taxon>
        <taxon>Pseudomonadati</taxon>
        <taxon>Pseudomonadota</taxon>
        <taxon>Alphaproteobacteria</taxon>
        <taxon>Acetobacterales</taxon>
        <taxon>Acetobacteraceae</taxon>
        <taxon>Endobacter</taxon>
    </lineage>
</organism>
<dbReference type="InterPro" id="IPR011013">
    <property type="entry name" value="Gal_mutarotase_sf_dom"/>
</dbReference>
<proteinExistence type="predicted"/>